<dbReference type="Gene3D" id="3.30.160.60">
    <property type="entry name" value="Classic Zinc Finger"/>
    <property type="match status" value="1"/>
</dbReference>
<feature type="compositionally biased region" description="Basic residues" evidence="1">
    <location>
        <begin position="401"/>
        <end position="414"/>
    </location>
</feature>
<gene>
    <name evidence="3" type="ORF">POSPLADRAFT_1158381</name>
</gene>
<dbReference type="GeneID" id="36332264"/>
<dbReference type="RefSeq" id="XP_024333686.1">
    <property type="nucleotide sequence ID" value="XM_024487315.1"/>
</dbReference>
<evidence type="ECO:0000259" key="2">
    <source>
        <dbReference type="Pfam" id="PF25550"/>
    </source>
</evidence>
<reference evidence="3 4" key="1">
    <citation type="submission" date="2017-04" db="EMBL/GenBank/DDBJ databases">
        <title>Genome Sequence of the Model Brown-Rot Fungus Postia placenta SB12.</title>
        <authorList>
            <consortium name="DOE Joint Genome Institute"/>
            <person name="Gaskell J."/>
            <person name="Kersten P."/>
            <person name="Larrondo L.F."/>
            <person name="Canessa P."/>
            <person name="Martinez D."/>
            <person name="Hibbett D."/>
            <person name="Schmoll M."/>
            <person name="Kubicek C.P."/>
            <person name="Martinez A.T."/>
            <person name="Yadav J."/>
            <person name="Master E."/>
            <person name="Magnuson J.K."/>
            <person name="James T."/>
            <person name="Yaver D."/>
            <person name="Berka R."/>
            <person name="Labutti K."/>
            <person name="Lipzen A."/>
            <person name="Aerts A."/>
            <person name="Barry K."/>
            <person name="Henrissat B."/>
            <person name="Blanchette R."/>
            <person name="Grigoriev I."/>
            <person name="Cullen D."/>
        </authorList>
    </citation>
    <scope>NUCLEOTIDE SEQUENCE [LARGE SCALE GENOMIC DNA]</scope>
    <source>
        <strain evidence="3 4">MAD-698-R-SB12</strain>
    </source>
</reference>
<dbReference type="EMBL" id="KZ110610">
    <property type="protein sequence ID" value="OSX56892.1"/>
    <property type="molecule type" value="Genomic_DNA"/>
</dbReference>
<dbReference type="Proteomes" id="UP000194127">
    <property type="component" value="Unassembled WGS sequence"/>
</dbReference>
<accession>A0A1X6ML16</accession>
<keyword evidence="4" id="KW-1185">Reference proteome</keyword>
<feature type="domain" description="DUF7928" evidence="2">
    <location>
        <begin position="42"/>
        <end position="133"/>
    </location>
</feature>
<proteinExistence type="predicted"/>
<evidence type="ECO:0000313" key="3">
    <source>
        <dbReference type="EMBL" id="OSX56892.1"/>
    </source>
</evidence>
<dbReference type="AlphaFoldDB" id="A0A1X6ML16"/>
<dbReference type="InterPro" id="IPR057688">
    <property type="entry name" value="DUF7928"/>
</dbReference>
<dbReference type="Pfam" id="PF25550">
    <property type="entry name" value="DUF7928"/>
    <property type="match status" value="1"/>
</dbReference>
<feature type="compositionally biased region" description="Basic and acidic residues" evidence="1">
    <location>
        <begin position="282"/>
        <end position="299"/>
    </location>
</feature>
<dbReference type="OrthoDB" id="10272899at2759"/>
<evidence type="ECO:0000256" key="1">
    <source>
        <dbReference type="SAM" id="MobiDB-lite"/>
    </source>
</evidence>
<sequence>MESPEFSILQILVHSLVNASEDEHASACLLTDSLILASHHRNLPFAAAISGLGFKVALKARTRAVEDILHAYPWNNKVDENDLYIPIVQSFEDLEYAFPYDAALVRKEEVLVTWSDKSSTIMNDYCNMEHQLRHFTRSCLCNCSTETSLLGIQPHDKQSPGLPIPDHDQSSTMQRREISEYSGYQGFFDGALQARLHHNLAVVGNRTDTIHESLRDHPRPIKTSRMYTADPLTVPPLFGDLLFAPTRLSTTRRTILQLIYQMPSFARSWLVDSYSENGSSDDNDKKYVDTETPRKHEWAHTTSTGTFLAPHSRTRRPQSGSREQKQRHRYTDSAATAEEKRKGRAVSCANTLEPVPSAETGCGRAQSGRAAKRKRLDSSIGGINDGYAGTDSNADSDANANKRKKKKREPHDGKRRFACPCPGCEWSFETRYDFRRHLLQCFKISKHVCTEAGEQLGDGSSASSSRVGDLSLSKEVLDFLHGFLHEDEMDGMPYRRMSACSMAAIAARTSERAEVDFGMFSGNEPVRVAMNFFNHHEDLTDTTSVVLRETNKKRFEYFQRVRQGAGNKGRHEKTASGEVYGTSDNAYSRLKGDFEKFPVSQSIRINNRRSQLFTVVKGRREAVHTPSAL</sequence>
<protein>
    <recommendedName>
        <fullName evidence="2">DUF7928 domain-containing protein</fullName>
    </recommendedName>
</protein>
<organism evidence="3 4">
    <name type="scientific">Postia placenta MAD-698-R-SB12</name>
    <dbReference type="NCBI Taxonomy" id="670580"/>
    <lineage>
        <taxon>Eukaryota</taxon>
        <taxon>Fungi</taxon>
        <taxon>Dikarya</taxon>
        <taxon>Basidiomycota</taxon>
        <taxon>Agaricomycotina</taxon>
        <taxon>Agaricomycetes</taxon>
        <taxon>Polyporales</taxon>
        <taxon>Adustoporiaceae</taxon>
        <taxon>Rhodonia</taxon>
    </lineage>
</organism>
<evidence type="ECO:0000313" key="4">
    <source>
        <dbReference type="Proteomes" id="UP000194127"/>
    </source>
</evidence>
<feature type="region of interest" description="Disordered" evidence="1">
    <location>
        <begin position="275"/>
        <end position="414"/>
    </location>
</feature>
<name>A0A1X6ML16_9APHY</name>